<dbReference type="InterPro" id="IPR010980">
    <property type="entry name" value="Cyt_c/b562"/>
</dbReference>
<dbReference type="InterPro" id="IPR012127">
    <property type="entry name" value="Cyt_c_prime"/>
</dbReference>
<keyword evidence="3 6" id="KW-0479">Metal-binding</keyword>
<organism evidence="9 10">
    <name type="scientific">Pacificitalea manganoxidans</name>
    <dbReference type="NCBI Taxonomy" id="1411902"/>
    <lineage>
        <taxon>Bacteria</taxon>
        <taxon>Pseudomonadati</taxon>
        <taxon>Pseudomonadota</taxon>
        <taxon>Alphaproteobacteria</taxon>
        <taxon>Rhodobacterales</taxon>
        <taxon>Paracoccaceae</taxon>
        <taxon>Pacificitalea</taxon>
    </lineage>
</organism>
<dbReference type="Proteomes" id="UP000219050">
    <property type="component" value="Chromosome"/>
</dbReference>
<dbReference type="GO" id="GO:0022900">
    <property type="term" value="P:electron transport chain"/>
    <property type="evidence" value="ECO:0007669"/>
    <property type="project" value="InterPro"/>
</dbReference>
<keyword evidence="2 7" id="KW-0349">Heme</keyword>
<dbReference type="Pfam" id="PF01322">
    <property type="entry name" value="Cytochrom_C_2"/>
    <property type="match status" value="1"/>
</dbReference>
<dbReference type="Gene3D" id="1.20.120.10">
    <property type="entry name" value="Cytochrome c/b562"/>
    <property type="match status" value="1"/>
</dbReference>
<dbReference type="InterPro" id="IPR002321">
    <property type="entry name" value="Cyt_c_II"/>
</dbReference>
<comment type="PTM">
    <text evidence="7">Binds 1 heme group per subunit.</text>
</comment>
<evidence type="ECO:0000313" key="9">
    <source>
        <dbReference type="EMBL" id="ATI41756.1"/>
    </source>
</evidence>
<dbReference type="SUPFAM" id="SSF47175">
    <property type="entry name" value="Cytochromes"/>
    <property type="match status" value="1"/>
</dbReference>
<evidence type="ECO:0000256" key="7">
    <source>
        <dbReference type="PIRSR" id="PIRSR000027-2"/>
    </source>
</evidence>
<evidence type="ECO:0000256" key="8">
    <source>
        <dbReference type="SAM" id="SignalP"/>
    </source>
</evidence>
<feature type="chain" id="PRO_5011996377" description="Cytochrome c556" evidence="8">
    <location>
        <begin position="29"/>
        <end position="154"/>
    </location>
</feature>
<evidence type="ECO:0000256" key="4">
    <source>
        <dbReference type="ARBA" id="ARBA00022982"/>
    </source>
</evidence>
<keyword evidence="1" id="KW-0813">Transport</keyword>
<evidence type="ECO:0000256" key="2">
    <source>
        <dbReference type="ARBA" id="ARBA00022617"/>
    </source>
</evidence>
<dbReference type="KEGG" id="cmag:CBW24_06940"/>
<protein>
    <recommendedName>
        <fullName evidence="11">Cytochrome c556</fullName>
    </recommendedName>
</protein>
<feature type="signal peptide" evidence="8">
    <location>
        <begin position="1"/>
        <end position="28"/>
    </location>
</feature>
<dbReference type="GO" id="GO:0005506">
    <property type="term" value="F:iron ion binding"/>
    <property type="evidence" value="ECO:0007669"/>
    <property type="project" value="InterPro"/>
</dbReference>
<dbReference type="PROSITE" id="PS51009">
    <property type="entry name" value="CYTCII"/>
    <property type="match status" value="1"/>
</dbReference>
<feature type="binding site" description="axial binding residue" evidence="6">
    <location>
        <position position="147"/>
    </location>
    <ligand>
        <name>heme c</name>
        <dbReference type="ChEBI" id="CHEBI:61717"/>
    </ligand>
    <ligandPart>
        <name>Fe</name>
        <dbReference type="ChEBI" id="CHEBI:18248"/>
    </ligandPart>
</feature>
<sequence>MRPPMTRSPRSLILAVSVIALGAGAALAEAHMDPIEARQQAMKTVGASTKTLAQMANGTNPFDATAAETALSEMQAAVADFATYFPDGSESDESEAAPAIFSDRDGFEEQVAEFQADIDTALETPPSSQDELKVAFGNVAGNCKACHETYRVDK</sequence>
<keyword evidence="10" id="KW-1185">Reference proteome</keyword>
<dbReference type="PIRSF" id="PIRSF000027">
    <property type="entry name" value="Cytc_c_prime"/>
    <property type="match status" value="1"/>
</dbReference>
<evidence type="ECO:0000256" key="5">
    <source>
        <dbReference type="ARBA" id="ARBA00023004"/>
    </source>
</evidence>
<accession>A0A291LYE3</accession>
<evidence type="ECO:0000256" key="6">
    <source>
        <dbReference type="PIRSR" id="PIRSR000027-1"/>
    </source>
</evidence>
<feature type="binding site" description="covalent" evidence="7">
    <location>
        <position position="143"/>
    </location>
    <ligand>
        <name>heme c</name>
        <dbReference type="ChEBI" id="CHEBI:61717"/>
    </ligand>
</feature>
<keyword evidence="4" id="KW-0249">Electron transport</keyword>
<name>A0A291LYE3_9RHOB</name>
<evidence type="ECO:0000256" key="3">
    <source>
        <dbReference type="ARBA" id="ARBA00022723"/>
    </source>
</evidence>
<evidence type="ECO:0008006" key="11">
    <source>
        <dbReference type="Google" id="ProtNLM"/>
    </source>
</evidence>
<dbReference type="EMBL" id="CP021404">
    <property type="protein sequence ID" value="ATI41756.1"/>
    <property type="molecule type" value="Genomic_DNA"/>
</dbReference>
<dbReference type="GO" id="GO:0042597">
    <property type="term" value="C:periplasmic space"/>
    <property type="evidence" value="ECO:0007669"/>
    <property type="project" value="InterPro"/>
</dbReference>
<proteinExistence type="predicted"/>
<dbReference type="GO" id="GO:0020037">
    <property type="term" value="F:heme binding"/>
    <property type="evidence" value="ECO:0007669"/>
    <property type="project" value="InterPro"/>
</dbReference>
<dbReference type="GO" id="GO:0009055">
    <property type="term" value="F:electron transfer activity"/>
    <property type="evidence" value="ECO:0007669"/>
    <property type="project" value="InterPro"/>
</dbReference>
<gene>
    <name evidence="9" type="ORF">CBW24_06940</name>
</gene>
<keyword evidence="5 6" id="KW-0408">Iron</keyword>
<keyword evidence="8" id="KW-0732">Signal</keyword>
<reference evidence="9 10" key="1">
    <citation type="submission" date="2017-05" db="EMBL/GenBank/DDBJ databases">
        <title>Comparative genomic and metabolic analysis of manganese-oxidizing mechanisms in Celeribater manganoxidans DY25T: its adaption to the environment of polymetallic nodule.</title>
        <authorList>
            <person name="Wang X."/>
        </authorList>
    </citation>
    <scope>NUCLEOTIDE SEQUENCE [LARGE SCALE GENOMIC DNA]</scope>
    <source>
        <strain evidence="9 10">DY25</strain>
    </source>
</reference>
<evidence type="ECO:0000256" key="1">
    <source>
        <dbReference type="ARBA" id="ARBA00022448"/>
    </source>
</evidence>
<feature type="binding site" description="covalent" evidence="7">
    <location>
        <position position="146"/>
    </location>
    <ligand>
        <name>heme c</name>
        <dbReference type="ChEBI" id="CHEBI:61717"/>
    </ligand>
</feature>
<evidence type="ECO:0000313" key="10">
    <source>
        <dbReference type="Proteomes" id="UP000219050"/>
    </source>
</evidence>
<dbReference type="AlphaFoldDB" id="A0A291LYE3"/>